<feature type="binding site" evidence="9">
    <location>
        <position position="814"/>
    </location>
    <ligand>
        <name>Mg(2+)</name>
        <dbReference type="ChEBI" id="CHEBI:18420"/>
    </ligand>
</feature>
<evidence type="ECO:0000256" key="2">
    <source>
        <dbReference type="ARBA" id="ARBA00007207"/>
    </source>
</evidence>
<gene>
    <name evidence="9 13" type="primary">rpoC1</name>
</gene>
<evidence type="ECO:0000256" key="1">
    <source>
        <dbReference type="ARBA" id="ARBA00004026"/>
    </source>
</evidence>
<dbReference type="GO" id="GO:0000287">
    <property type="term" value="F:magnesium ion binding"/>
    <property type="evidence" value="ECO:0007669"/>
    <property type="project" value="UniProtKB-UniRule"/>
</dbReference>
<evidence type="ECO:0000256" key="8">
    <source>
        <dbReference type="ARBA" id="ARBA00048552"/>
    </source>
</evidence>
<feature type="binding site" evidence="9">
    <location>
        <position position="81"/>
    </location>
    <ligand>
        <name>Zn(2+)</name>
        <dbReference type="ChEBI" id="CHEBI:29105"/>
    </ligand>
</feature>
<feature type="binding site" evidence="9">
    <location>
        <position position="83"/>
    </location>
    <ligand>
        <name>Zn(2+)</name>
        <dbReference type="ChEBI" id="CHEBI:29105"/>
    </ligand>
</feature>
<geneLocation type="chloroplast" evidence="13"/>
<dbReference type="InterPro" id="IPR044893">
    <property type="entry name" value="RNA_pol_Rpb1_clamp_domain"/>
</dbReference>
<keyword evidence="9" id="KW-0479">Metal-binding</keyword>
<feature type="domain" description="RNA polymerase N-terminal" evidence="12">
    <location>
        <begin position="588"/>
        <end position="866"/>
    </location>
</feature>
<dbReference type="GO" id="GO:0006351">
    <property type="term" value="P:DNA-templated transcription"/>
    <property type="evidence" value="ECO:0007669"/>
    <property type="project" value="UniProtKB-UniRule"/>
</dbReference>
<keyword evidence="9" id="KW-0862">Zinc</keyword>
<keyword evidence="9" id="KW-0460">Magnesium</keyword>
<reference evidence="13" key="1">
    <citation type="journal article" date="2012" name="Eukaryot. Cell">
        <title>Complete Mitochondrial and Plastid Genomes of the Green Microalga Trebouxiophyceae sp. Strain MX-AZ01 Isolated from a Highly Acidic Geothermal Lake.</title>
        <authorList>
            <person name="Servin-Garciduenas L.E."/>
            <person name="Martinez-Romero E."/>
        </authorList>
    </citation>
    <scope>NUCLEOTIDE SEQUENCE</scope>
    <source>
        <strain evidence="13">MX-AZ01</strain>
    </source>
</reference>
<feature type="binding site" evidence="9">
    <location>
        <position position="98"/>
    </location>
    <ligand>
        <name>Zn(2+)</name>
        <dbReference type="ChEBI" id="CHEBI:29105"/>
    </ligand>
</feature>
<dbReference type="GO" id="GO:0008270">
    <property type="term" value="F:zinc ion binding"/>
    <property type="evidence" value="ECO:0007669"/>
    <property type="project" value="UniProtKB-UniRule"/>
</dbReference>
<dbReference type="SMART" id="SM00663">
    <property type="entry name" value="RPOLA_N"/>
    <property type="match status" value="1"/>
</dbReference>
<dbReference type="AlphaFoldDB" id="J7KEJ0"/>
<keyword evidence="13" id="KW-0150">Chloroplast</keyword>
<dbReference type="GeneID" id="13543481"/>
<dbReference type="SUPFAM" id="SSF64484">
    <property type="entry name" value="beta and beta-prime subunits of DNA dependent RNA-polymerase"/>
    <property type="match status" value="2"/>
</dbReference>
<feature type="binding site" evidence="9">
    <location>
        <position position="812"/>
    </location>
    <ligand>
        <name>Mg(2+)</name>
        <dbReference type="ChEBI" id="CHEBI:18420"/>
    </ligand>
</feature>
<dbReference type="Pfam" id="PF04997">
    <property type="entry name" value="RNA_pol_Rpb1_1"/>
    <property type="match status" value="2"/>
</dbReference>
<dbReference type="RefSeq" id="YP_006666435.1">
    <property type="nucleotide sequence ID" value="NC_018569.1"/>
</dbReference>
<keyword evidence="3 9" id="KW-0240">DNA-directed RNA polymerase</keyword>
<dbReference type="PANTHER" id="PTHR19376">
    <property type="entry name" value="DNA-DIRECTED RNA POLYMERASE"/>
    <property type="match status" value="1"/>
</dbReference>
<feature type="binding site" evidence="9">
    <location>
        <position position="816"/>
    </location>
    <ligand>
        <name>Mg(2+)</name>
        <dbReference type="ChEBI" id="CHEBI:18420"/>
    </ligand>
</feature>
<feature type="binding site" evidence="9">
    <location>
        <position position="95"/>
    </location>
    <ligand>
        <name>Zn(2+)</name>
        <dbReference type="ChEBI" id="CHEBI:29105"/>
    </ligand>
</feature>
<feature type="region of interest" description="Disordered" evidence="11">
    <location>
        <begin position="164"/>
        <end position="204"/>
    </location>
</feature>
<dbReference type="InterPro" id="IPR006592">
    <property type="entry name" value="RNA_pol_N"/>
</dbReference>
<comment type="similarity">
    <text evidence="2 9">Belongs to the RNA polymerase beta' chain family. RpoC1 subfamily.</text>
</comment>
<dbReference type="GO" id="GO:0009507">
    <property type="term" value="C:chloroplast"/>
    <property type="evidence" value="ECO:0007669"/>
    <property type="project" value="UniProtKB-SubCell"/>
</dbReference>
<dbReference type="Pfam" id="PF00623">
    <property type="entry name" value="RNA_pol_Rpb1_2"/>
    <property type="match status" value="2"/>
</dbReference>
<evidence type="ECO:0000256" key="5">
    <source>
        <dbReference type="ARBA" id="ARBA00022679"/>
    </source>
</evidence>
<dbReference type="Gene3D" id="1.10.274.100">
    <property type="entry name" value="RNA polymerase Rpb1, domain 3"/>
    <property type="match status" value="2"/>
</dbReference>
<evidence type="ECO:0000256" key="10">
    <source>
        <dbReference type="RuleBase" id="RU004279"/>
    </source>
</evidence>
<dbReference type="InterPro" id="IPR042102">
    <property type="entry name" value="RNA_pol_Rpb1_3_sf"/>
</dbReference>
<keyword evidence="5 9" id="KW-0808">Transferase</keyword>
<evidence type="ECO:0000256" key="11">
    <source>
        <dbReference type="SAM" id="MobiDB-lite"/>
    </source>
</evidence>
<evidence type="ECO:0000313" key="13">
    <source>
        <dbReference type="EMBL" id="AFQ93790.1"/>
    </source>
</evidence>
<evidence type="ECO:0000256" key="3">
    <source>
        <dbReference type="ARBA" id="ARBA00022478"/>
    </source>
</evidence>
<organism evidence="13">
    <name type="scientific">Trebouxiophyceae sp. MX-AZ01</name>
    <dbReference type="NCBI Taxonomy" id="1208065"/>
    <lineage>
        <taxon>Eukaryota</taxon>
        <taxon>Viridiplantae</taxon>
        <taxon>Chlorophyta</taxon>
        <taxon>core chlorophytes</taxon>
        <taxon>Trebouxiophyceae</taxon>
    </lineage>
</organism>
<keyword evidence="7 9" id="KW-0804">Transcription</keyword>
<evidence type="ECO:0000259" key="12">
    <source>
        <dbReference type="SMART" id="SM00663"/>
    </source>
</evidence>
<dbReference type="InterPro" id="IPR007066">
    <property type="entry name" value="RNA_pol_Rpb1_3"/>
</dbReference>
<name>J7KEJ0_9CHLO</name>
<evidence type="ECO:0000256" key="6">
    <source>
        <dbReference type="ARBA" id="ARBA00022695"/>
    </source>
</evidence>
<keyword evidence="6 9" id="KW-0548">Nucleotidyltransferase</keyword>
<comment type="catalytic activity">
    <reaction evidence="8 9 10">
        <text>RNA(n) + a ribonucleoside 5'-triphosphate = RNA(n+1) + diphosphate</text>
        <dbReference type="Rhea" id="RHEA:21248"/>
        <dbReference type="Rhea" id="RHEA-COMP:14527"/>
        <dbReference type="Rhea" id="RHEA-COMP:17342"/>
        <dbReference type="ChEBI" id="CHEBI:33019"/>
        <dbReference type="ChEBI" id="CHEBI:61557"/>
        <dbReference type="ChEBI" id="CHEBI:140395"/>
        <dbReference type="EC" id="2.7.7.6"/>
    </reaction>
</comment>
<dbReference type="GO" id="GO:0000428">
    <property type="term" value="C:DNA-directed RNA polymerase complex"/>
    <property type="evidence" value="ECO:0007669"/>
    <property type="project" value="UniProtKB-KW"/>
</dbReference>
<comment type="subunit">
    <text evidence="9">In plastids the minimal PEP RNA polymerase catalytic core is composed of four subunits: alpha, beta, beta', and beta''. When a (nuclear-encoded) sigma factor is associated with the core the holoenzyme is formed, which can initiate transcription.</text>
</comment>
<dbReference type="GO" id="GO:0003677">
    <property type="term" value="F:DNA binding"/>
    <property type="evidence" value="ECO:0007669"/>
    <property type="project" value="UniProtKB-UniRule"/>
</dbReference>
<sequence length="1176" mass="126407">MLTFRKKRELKLAQRRILIDSIQIGLASPGQIRQWAERRLPNGKRIGRVANPKTVDYKTLKPIRDGLFCERIFGPVKSFLCSCGKRPVDDKARFCPECEVEWTQSRVRRYRLGYIELGSPVTHVWYVKGQPNYVAALLGETRQSIESIAYCTRFMVGGAGLHSQALQGQGPPDGEGAGPMSQLAGPGTSRQRLAKRGGATGDVVTPPFSPAVLTRRCRYSRVLPVPISFAREPDERQLLLDFVESFAEPEDISIPLYLQQGGGDGMSPPPTAPSPRSLMPQVRGYALGRATADWPVAEGGVGTSPVALSSQVPQGVGLNGVISSLVQSSPNGGSHLARVGPRPMSNPAGRLVSLGPAVGSTEALPDESLGGGDQHLPPCDGAGEGAQDSVAGVAQGAASGTTISGGSGGWPKPRQASQPVAAGPKVGREVNHKPTGPHAHGMPHAGPGVSARPSPIGGRGGPAKVGVASPSPVKGRRDEAPSTGMLGQTDDVVLLQEVARANEIRERLRFTGGEALRGLLERLDIESLARFIRQEMVEVGPEMHRLSHLPILSRSQLILRNRLLRRGAKQGRRLKLARLLSQSGKRPEWMVLSTIPVLPPELRPIVRLDGGVVVVADLNKLYQKVLFRNSRLEELRMVDLASVGQAKRLLQEAVDGLLDNGKGGSIPIAGPNDRPLRSLSDGLKGKRGRFRQNLLGKRVDYSGRSVIVVGPRLKLHECGLPKEMAVELFQPFLSRLLMDRGLAENITAAKRFMGQDHPVLWEVLQELLRRHPVLLNRAPTLHRLGIQAFQPRLVHGRAILLHPLVCTAFNADFDGDQMAVHVPLSPQARGEAWKLLWSRNNLLSPATGQPILTPSQDMVLGCYYLTAINRPTRVGRDGWGAPSPRANPVKSLLSCMPYADWLSGQIRPVDCKAMQPLEVGCCPEPEANPAMLPSGSPGTRALIGLATAAARHRPVGGPSIGNGPAVPRHGPEGERWQPSTMRPQLVSSNATIALEGQPTVAIQGDEGPQRGPSSRGSTGSLDLGVGSSQAIAGPDAPPAVLRRARGAKEDRWRPTAARATDAPLHGWSLATHGGIRGEYFTSFGEAMQAHHQGHLGVHAPIWVRFEGVAERDPLLDEPLEMRVGFSGHLRMVFSSYQEVGSLMGGSSTRFVRTTIGRILVNSSVSQTRAHGQQPIS</sequence>
<evidence type="ECO:0000256" key="4">
    <source>
        <dbReference type="ARBA" id="ARBA00022640"/>
    </source>
</evidence>
<dbReference type="HAMAP" id="MF_01323">
    <property type="entry name" value="RNApol_bact_RpoC1"/>
    <property type="match status" value="1"/>
</dbReference>
<dbReference type="InterPro" id="IPR045867">
    <property type="entry name" value="DNA-dir_RpoC_beta_prime"/>
</dbReference>
<dbReference type="Gene3D" id="1.10.40.90">
    <property type="match status" value="1"/>
</dbReference>
<dbReference type="InterPro" id="IPR034678">
    <property type="entry name" value="RNApol_RpoC1"/>
</dbReference>
<dbReference type="InterPro" id="IPR007080">
    <property type="entry name" value="RNA_pol_Rpb1_1"/>
</dbReference>
<dbReference type="InterPro" id="IPR000722">
    <property type="entry name" value="RNA_pol_asu"/>
</dbReference>
<dbReference type="EC" id="2.7.7.6" evidence="9"/>
<feature type="compositionally biased region" description="Low complexity" evidence="11">
    <location>
        <begin position="385"/>
        <end position="402"/>
    </location>
</feature>
<feature type="region of interest" description="Disordered" evidence="11">
    <location>
        <begin position="358"/>
        <end position="485"/>
    </location>
</feature>
<comment type="cofactor">
    <cofactor evidence="9">
        <name>Mg(2+)</name>
        <dbReference type="ChEBI" id="CHEBI:18420"/>
    </cofactor>
    <text evidence="9">Binds 1 Mg(2+) ion per subunit.</text>
</comment>
<evidence type="ECO:0000256" key="7">
    <source>
        <dbReference type="ARBA" id="ARBA00023163"/>
    </source>
</evidence>
<protein>
    <recommendedName>
        <fullName evidence="9">DNA-directed RNA polymerase subunit beta'</fullName>
        <ecNumber evidence="9">2.7.7.6</ecNumber>
    </recommendedName>
    <alternativeName>
        <fullName evidence="9">PEP</fullName>
    </alternativeName>
    <alternativeName>
        <fullName evidence="9">Plastid-encoded RNA polymerase subunit beta'</fullName>
        <shortName evidence="9">RNA polymerase subunit beta'</shortName>
    </alternativeName>
</protein>
<comment type="cofactor">
    <cofactor evidence="9">
        <name>Zn(2+)</name>
        <dbReference type="ChEBI" id="CHEBI:29105"/>
    </cofactor>
    <text evidence="9">Binds 1 Zn(2+) ion per subunit.</text>
</comment>
<dbReference type="PANTHER" id="PTHR19376:SF54">
    <property type="entry name" value="DNA-DIRECTED RNA POLYMERASE SUBUNIT BETA"/>
    <property type="match status" value="1"/>
</dbReference>
<evidence type="ECO:0000256" key="9">
    <source>
        <dbReference type="HAMAP-Rule" id="MF_01323"/>
    </source>
</evidence>
<comment type="subcellular location">
    <subcellularLocation>
        <location evidence="9">Plastid</location>
        <location evidence="9">Chloroplast</location>
    </subcellularLocation>
</comment>
<keyword evidence="4 13" id="KW-0934">Plastid</keyword>
<feature type="region of interest" description="Disordered" evidence="11">
    <location>
        <begin position="953"/>
        <end position="979"/>
    </location>
</feature>
<comment type="function">
    <text evidence="1 9 10">DNA-dependent RNA polymerase catalyzes the transcription of DNA into RNA using the four ribonucleoside triphosphates as substrates.</text>
</comment>
<dbReference type="Pfam" id="PF04983">
    <property type="entry name" value="RNA_pol_Rpb1_3"/>
    <property type="match status" value="1"/>
</dbReference>
<dbReference type="GO" id="GO:0003899">
    <property type="term" value="F:DNA-directed RNA polymerase activity"/>
    <property type="evidence" value="ECO:0007669"/>
    <property type="project" value="UniProtKB-UniRule"/>
</dbReference>
<accession>J7KEJ0</accession>
<dbReference type="Gene3D" id="4.10.860.120">
    <property type="entry name" value="RNA polymerase II, clamp domain"/>
    <property type="match status" value="1"/>
</dbReference>
<proteinExistence type="inferred from homology"/>
<dbReference type="EMBL" id="JX402620">
    <property type="protein sequence ID" value="AFQ93790.1"/>
    <property type="molecule type" value="Genomic_DNA"/>
</dbReference>
<feature type="region of interest" description="Disordered" evidence="11">
    <location>
        <begin position="1000"/>
        <end position="1038"/>
    </location>
</feature>
<feature type="compositionally biased region" description="Polar residues" evidence="11">
    <location>
        <begin position="1011"/>
        <end position="1030"/>
    </location>
</feature>
<dbReference type="Gene3D" id="2.40.40.20">
    <property type="match status" value="1"/>
</dbReference>